<proteinExistence type="inferred from homology"/>
<feature type="domain" description="Peptidase C14 caspase" evidence="3">
    <location>
        <begin position="136"/>
        <end position="374"/>
    </location>
</feature>
<protein>
    <recommendedName>
        <fullName evidence="7">Metacaspase-1</fullName>
    </recommendedName>
</protein>
<evidence type="ECO:0000259" key="3">
    <source>
        <dbReference type="Pfam" id="PF00656"/>
    </source>
</evidence>
<dbReference type="InterPro" id="IPR050452">
    <property type="entry name" value="Metacaspase"/>
</dbReference>
<dbReference type="PANTHER" id="PTHR48104:SF30">
    <property type="entry name" value="METACASPASE-1"/>
    <property type="match status" value="1"/>
</dbReference>
<feature type="compositionally biased region" description="Pro residues" evidence="2">
    <location>
        <begin position="94"/>
        <end position="116"/>
    </location>
</feature>
<evidence type="ECO:0000259" key="4">
    <source>
        <dbReference type="Pfam" id="PF06943"/>
    </source>
</evidence>
<reference evidence="6" key="1">
    <citation type="submission" date="2013-01" db="EMBL/GenBank/DDBJ databases">
        <title>Draft Genome Sequence of a Mulberry Tree, Morus notabilis C.K. Schneid.</title>
        <authorList>
            <person name="He N."/>
            <person name="Zhao S."/>
        </authorList>
    </citation>
    <scope>NUCLEOTIDE SEQUENCE</scope>
</reference>
<dbReference type="PANTHER" id="PTHR48104">
    <property type="entry name" value="METACASPASE-4"/>
    <property type="match status" value="1"/>
</dbReference>
<dbReference type="eggNOG" id="KOG1546">
    <property type="taxonomic scope" value="Eukaryota"/>
</dbReference>
<name>W9QRG7_9ROSA</name>
<dbReference type="InterPro" id="IPR011600">
    <property type="entry name" value="Pept_C14_caspase"/>
</dbReference>
<feature type="region of interest" description="Disordered" evidence="2">
    <location>
        <begin position="94"/>
        <end position="136"/>
    </location>
</feature>
<dbReference type="GO" id="GO:0004197">
    <property type="term" value="F:cysteine-type endopeptidase activity"/>
    <property type="evidence" value="ECO:0007669"/>
    <property type="project" value="InterPro"/>
</dbReference>
<evidence type="ECO:0000313" key="5">
    <source>
        <dbReference type="EMBL" id="EXB38356.1"/>
    </source>
</evidence>
<dbReference type="AlphaFoldDB" id="W9QRG7"/>
<comment type="similarity">
    <text evidence="1">Belongs to the peptidase C14B family.</text>
</comment>
<dbReference type="Proteomes" id="UP000030645">
    <property type="component" value="Unassembled WGS sequence"/>
</dbReference>
<feature type="domain" description="Zinc finger LSD1-type" evidence="4">
    <location>
        <begin position="62"/>
        <end position="86"/>
    </location>
</feature>
<gene>
    <name evidence="5" type="ORF">L484_008014</name>
</gene>
<dbReference type="InterPro" id="IPR005735">
    <property type="entry name" value="Znf_LSD1"/>
</dbReference>
<dbReference type="Gene3D" id="3.40.50.12660">
    <property type="match status" value="2"/>
</dbReference>
<evidence type="ECO:0000313" key="6">
    <source>
        <dbReference type="Proteomes" id="UP000030645"/>
    </source>
</evidence>
<evidence type="ECO:0000256" key="1">
    <source>
        <dbReference type="ARBA" id="ARBA00009005"/>
    </source>
</evidence>
<dbReference type="Pfam" id="PF00656">
    <property type="entry name" value="Peptidase_C14"/>
    <property type="match status" value="2"/>
</dbReference>
<dbReference type="NCBIfam" id="TIGR01053">
    <property type="entry name" value="LSD1"/>
    <property type="match status" value="3"/>
</dbReference>
<accession>W9QRG7</accession>
<dbReference type="InterPro" id="IPR029030">
    <property type="entry name" value="Caspase-like_dom_sf"/>
</dbReference>
<evidence type="ECO:0000256" key="2">
    <source>
        <dbReference type="SAM" id="MobiDB-lite"/>
    </source>
</evidence>
<feature type="compositionally biased region" description="Pro residues" evidence="2">
    <location>
        <begin position="124"/>
        <end position="133"/>
    </location>
</feature>
<keyword evidence="6" id="KW-1185">Reference proteome</keyword>
<dbReference type="Pfam" id="PF06943">
    <property type="entry name" value="zf-LSD1"/>
    <property type="match status" value="1"/>
</dbReference>
<dbReference type="GO" id="GO:0005737">
    <property type="term" value="C:cytoplasm"/>
    <property type="evidence" value="ECO:0007669"/>
    <property type="project" value="TreeGrafter"/>
</dbReference>
<dbReference type="GO" id="GO:0006508">
    <property type="term" value="P:proteolysis"/>
    <property type="evidence" value="ECO:0007669"/>
    <property type="project" value="InterPro"/>
</dbReference>
<dbReference type="STRING" id="981085.W9QRG7"/>
<organism evidence="5 6">
    <name type="scientific">Morus notabilis</name>
    <dbReference type="NCBI Taxonomy" id="981085"/>
    <lineage>
        <taxon>Eukaryota</taxon>
        <taxon>Viridiplantae</taxon>
        <taxon>Streptophyta</taxon>
        <taxon>Embryophyta</taxon>
        <taxon>Tracheophyta</taxon>
        <taxon>Spermatophyta</taxon>
        <taxon>Magnoliopsida</taxon>
        <taxon>eudicotyledons</taxon>
        <taxon>Gunneridae</taxon>
        <taxon>Pentapetalae</taxon>
        <taxon>rosids</taxon>
        <taxon>fabids</taxon>
        <taxon>Rosales</taxon>
        <taxon>Moraceae</taxon>
        <taxon>Moreae</taxon>
        <taxon>Morus</taxon>
    </lineage>
</organism>
<dbReference type="SUPFAM" id="SSF52129">
    <property type="entry name" value="Caspase-like"/>
    <property type="match status" value="2"/>
</dbReference>
<evidence type="ECO:0008006" key="7">
    <source>
        <dbReference type="Google" id="ProtNLM"/>
    </source>
</evidence>
<feature type="domain" description="Peptidase C14 caspase" evidence="3">
    <location>
        <begin position="550"/>
        <end position="783"/>
    </location>
</feature>
<dbReference type="FunFam" id="3.40.50.12660:FF:000001">
    <property type="entry name" value="Metacaspase-1"/>
    <property type="match status" value="1"/>
</dbReference>
<sequence length="812" mass="88845">MENSQALSGQNGRKRFNTTAHGLMALCSSSLRCARPTVPLRTPSIHNISQPSNSTMMMLVNCSNCRTPLQLPPGTRSIRCALCHAVTHIADPRAVPPPPSSSYAPQPSPPPPPPSSHVPSPYGHSPPGPPPNPHGRKKAVICGISYKYSRHELKGCINDAKCMRHLLTTKFHFPPDSILMLTEEETDPYRIPTKHNIRMALYWLVQGCHPGDSLVFHYSGHGSRQRNYNGDEVDGYDETLCPLDFETQGMIVDDEINASIVRTIPHGVKLLAIIDACHSGTVLDLPFLCRMNRSGQYVWEDHRPRSGVWKGTGGGEVISFSGCDDDQTSADTSALSKITSTGAMTYCFIQAIERGQGSTYGSILNSMRSTIRNTNSGGGVGGDVVTSLISMLITGGSVSGGLRQISSDHVRRAIRPLTMSMHTCSKYCNPVQLPPGARTMRCTICRTVSSLGDAWDTFRPPAAYAAVAPYNVHYVRRAIRPLTMSMHTCSKCCNLVQLPPGARTMRCTICRTVSSLGDAWDAFRPPAAYAAVAPYNVHAPVRSRQNCPGRKRAVICGISYKKSRHELKGSINDAKCMLHFLVNNFRFPLDSILMLTEEESDPQRIPTKRNIKWAMRWLVQGCQPGDSLVFYFSGHGWQQRDYSGDEADGYDETICPLDFETQGMIVDDEINALIVRPIPLGVKLHAIVDASHSGTVLDLPYLCRINWKGQYAWEDHRPRSGAPKGTSGGQVICFSGCDDDQDAADTFGLPDNKPCGAMTNSFIGAIDRGQGSTYGSILSSMRSFNIPGLRGRQEAQLTASHPFDVCATPFSL</sequence>
<dbReference type="EMBL" id="KE343691">
    <property type="protein sequence ID" value="EXB38356.1"/>
    <property type="molecule type" value="Genomic_DNA"/>
</dbReference>